<evidence type="ECO:0000313" key="1">
    <source>
        <dbReference type="EMBL" id="DAD95332.1"/>
    </source>
</evidence>
<protein>
    <submittedName>
        <fullName evidence="1">K Centromere-associated protein K</fullName>
    </submittedName>
</protein>
<name>A0A8S5NLU7_9CAUD</name>
<proteinExistence type="predicted"/>
<organism evidence="1">
    <name type="scientific">Podoviridae sp. ctsNK10</name>
    <dbReference type="NCBI Taxonomy" id="2826582"/>
    <lineage>
        <taxon>Viruses</taxon>
        <taxon>Duplodnaviria</taxon>
        <taxon>Heunggongvirae</taxon>
        <taxon>Uroviricota</taxon>
        <taxon>Caudoviricetes</taxon>
    </lineage>
</organism>
<reference evidence="1" key="1">
    <citation type="journal article" date="2021" name="Proc. Natl. Acad. Sci. U.S.A.">
        <title>A Catalog of Tens of Thousands of Viruses from Human Metagenomes Reveals Hidden Associations with Chronic Diseases.</title>
        <authorList>
            <person name="Tisza M.J."/>
            <person name="Buck C.B."/>
        </authorList>
    </citation>
    <scope>NUCLEOTIDE SEQUENCE</scope>
    <source>
        <strain evidence="1">CtsNK10</strain>
    </source>
</reference>
<dbReference type="EMBL" id="BK015191">
    <property type="protein sequence ID" value="DAD95332.1"/>
    <property type="molecule type" value="Genomic_DNA"/>
</dbReference>
<accession>A0A8S5NLU7</accession>
<sequence>MLYDVKFTQKVGTIMKDLGLDRLGRTLDRNQQNILSWLSAMINAHVDIAKDPYITKLNVNPYTYNLVNLLLRVGLGEDTFYFITQGIMKDLAFAYNDSVSTYMADDSKTPW</sequence>